<sequence length="237" mass="24034">SSSAAPSPSDDGSGGSDNSNSNSGSSGSDSGSSGSSSPPSGSSSGFTTAPSYCGGPAADSGHANGQEWYLNCGMDGSGWAPPFVTLDQLAYTKLRDAVNSGSGVFDPCAAYVDTFEQVAASTGVPDIFLASFAMQESTCNPGAVGPNGEQGLMQLTVDKCGGAPGGNCQDVWFNINTGANYIQTTISQAGGNVVEAVGQYNGWQTGQTISSVISNGNCGAQQNLDYLNEFFNYWLNN</sequence>
<feature type="region of interest" description="Disordered" evidence="1">
    <location>
        <begin position="1"/>
        <end position="47"/>
    </location>
</feature>
<name>A0A165DDE1_9BASI</name>
<dbReference type="InterPro" id="IPR023346">
    <property type="entry name" value="Lysozyme-like_dom_sf"/>
</dbReference>
<feature type="domain" description="Transglycosylase SLT" evidence="2">
    <location>
        <begin position="115"/>
        <end position="202"/>
    </location>
</feature>
<gene>
    <name evidence="3" type="ORF">CALCODRAFT_411733</name>
</gene>
<evidence type="ECO:0000313" key="4">
    <source>
        <dbReference type="Proteomes" id="UP000076842"/>
    </source>
</evidence>
<dbReference type="InParanoid" id="A0A165DDE1"/>
<feature type="non-terminal residue" evidence="3">
    <location>
        <position position="237"/>
    </location>
</feature>
<dbReference type="SUPFAM" id="SSF53955">
    <property type="entry name" value="Lysozyme-like"/>
    <property type="match status" value="1"/>
</dbReference>
<dbReference type="Gene3D" id="1.10.530.10">
    <property type="match status" value="1"/>
</dbReference>
<dbReference type="OrthoDB" id="2537480at2759"/>
<dbReference type="Pfam" id="PF01464">
    <property type="entry name" value="SLT"/>
    <property type="match status" value="1"/>
</dbReference>
<organism evidence="3 4">
    <name type="scientific">Calocera cornea HHB12733</name>
    <dbReference type="NCBI Taxonomy" id="1353952"/>
    <lineage>
        <taxon>Eukaryota</taxon>
        <taxon>Fungi</taxon>
        <taxon>Dikarya</taxon>
        <taxon>Basidiomycota</taxon>
        <taxon>Agaricomycotina</taxon>
        <taxon>Dacrymycetes</taxon>
        <taxon>Dacrymycetales</taxon>
        <taxon>Dacrymycetaceae</taxon>
        <taxon>Calocera</taxon>
    </lineage>
</organism>
<evidence type="ECO:0000256" key="1">
    <source>
        <dbReference type="SAM" id="MobiDB-lite"/>
    </source>
</evidence>
<feature type="non-terminal residue" evidence="3">
    <location>
        <position position="1"/>
    </location>
</feature>
<keyword evidence="3" id="KW-0378">Hydrolase</keyword>
<dbReference type="Proteomes" id="UP000076842">
    <property type="component" value="Unassembled WGS sequence"/>
</dbReference>
<evidence type="ECO:0000259" key="2">
    <source>
        <dbReference type="Pfam" id="PF01464"/>
    </source>
</evidence>
<evidence type="ECO:0000313" key="3">
    <source>
        <dbReference type="EMBL" id="KZT52570.1"/>
    </source>
</evidence>
<reference evidence="3 4" key="1">
    <citation type="journal article" date="2016" name="Mol. Biol. Evol.">
        <title>Comparative Genomics of Early-Diverging Mushroom-Forming Fungi Provides Insights into the Origins of Lignocellulose Decay Capabilities.</title>
        <authorList>
            <person name="Nagy L.G."/>
            <person name="Riley R."/>
            <person name="Tritt A."/>
            <person name="Adam C."/>
            <person name="Daum C."/>
            <person name="Floudas D."/>
            <person name="Sun H."/>
            <person name="Yadav J.S."/>
            <person name="Pangilinan J."/>
            <person name="Larsson K.H."/>
            <person name="Matsuura K."/>
            <person name="Barry K."/>
            <person name="Labutti K."/>
            <person name="Kuo R."/>
            <person name="Ohm R.A."/>
            <person name="Bhattacharya S.S."/>
            <person name="Shirouzu T."/>
            <person name="Yoshinaga Y."/>
            <person name="Martin F.M."/>
            <person name="Grigoriev I.V."/>
            <person name="Hibbett D.S."/>
        </authorList>
    </citation>
    <scope>NUCLEOTIDE SEQUENCE [LARGE SCALE GENOMIC DNA]</scope>
    <source>
        <strain evidence="3 4">HHB12733</strain>
    </source>
</reference>
<dbReference type="GO" id="GO:0016787">
    <property type="term" value="F:hydrolase activity"/>
    <property type="evidence" value="ECO:0007669"/>
    <property type="project" value="UniProtKB-KW"/>
</dbReference>
<dbReference type="AlphaFoldDB" id="A0A165DDE1"/>
<keyword evidence="4" id="KW-1185">Reference proteome</keyword>
<dbReference type="EMBL" id="KV424062">
    <property type="protein sequence ID" value="KZT52570.1"/>
    <property type="molecule type" value="Genomic_DNA"/>
</dbReference>
<proteinExistence type="predicted"/>
<dbReference type="InterPro" id="IPR008258">
    <property type="entry name" value="Transglycosylase_SLT_dom_1"/>
</dbReference>
<feature type="compositionally biased region" description="Low complexity" evidence="1">
    <location>
        <begin position="1"/>
        <end position="45"/>
    </location>
</feature>
<accession>A0A165DDE1</accession>
<protein>
    <submittedName>
        <fullName evidence="3">Glycoside hydrolase family 23 protein</fullName>
    </submittedName>
</protein>